<proteinExistence type="predicted"/>
<dbReference type="InterPro" id="IPR035965">
    <property type="entry name" value="PAS-like_dom_sf"/>
</dbReference>
<dbReference type="InterPro" id="IPR001789">
    <property type="entry name" value="Sig_transdc_resp-reg_receiver"/>
</dbReference>
<sequence length="271" mass="30830">MTATSPSQRTEEGTFRVLHVDDEPGFTELVSVFLEREDDRFEIVQATSASNGLDGPSEQAFDCVISDYDMPGCNGIEFLEMVRDEHPDLPFILFTGKGTEEIASDAISAGVTDYLQKQRSTDCYTVLANAVSNAIEHYQSIQTVRRRDQKLREVLERVTDAIVEVDSNWRFTLVNKRAEELYDMAEGHLIGRDFWEVFNEALDTRFEAEYRQVMETREPTSFVEYFRQLDGWFDIEAYPTENGGIAFYFTGVSKPLADTPAIDDRSVSTDS</sequence>
<dbReference type="Proteomes" id="UP000323537">
    <property type="component" value="Unassembled WGS sequence"/>
</dbReference>
<feature type="domain" description="Response regulatory" evidence="3">
    <location>
        <begin position="16"/>
        <end position="132"/>
    </location>
</feature>
<name>A0A1I3B4H3_9EURY</name>
<dbReference type="AlphaFoldDB" id="A0A1I3B4H3"/>
<dbReference type="Pfam" id="PF08448">
    <property type="entry name" value="PAS_4"/>
    <property type="match status" value="1"/>
</dbReference>
<feature type="modified residue" description="4-aspartylphosphate" evidence="2">
    <location>
        <position position="67"/>
    </location>
</feature>
<reference evidence="5 6" key="1">
    <citation type="submission" date="2016-10" db="EMBL/GenBank/DDBJ databases">
        <authorList>
            <person name="Varghese N."/>
            <person name="Submissions S."/>
        </authorList>
    </citation>
    <scope>NUCLEOTIDE SEQUENCE [LARGE SCALE GENOMIC DNA]</scope>
    <source>
        <strain evidence="5 6">CGMCC 1.6377</strain>
    </source>
</reference>
<dbReference type="PANTHER" id="PTHR44591">
    <property type="entry name" value="STRESS RESPONSE REGULATOR PROTEIN 1"/>
    <property type="match status" value="1"/>
</dbReference>
<dbReference type="CDD" id="cd00130">
    <property type="entry name" value="PAS"/>
    <property type="match status" value="1"/>
</dbReference>
<dbReference type="GO" id="GO:0000160">
    <property type="term" value="P:phosphorelay signal transduction system"/>
    <property type="evidence" value="ECO:0007669"/>
    <property type="project" value="InterPro"/>
</dbReference>
<dbReference type="PANTHER" id="PTHR44591:SF3">
    <property type="entry name" value="RESPONSE REGULATORY DOMAIN-CONTAINING PROTEIN"/>
    <property type="match status" value="1"/>
</dbReference>
<dbReference type="EMBL" id="FOPZ01000009">
    <property type="protein sequence ID" value="SFH57122.1"/>
    <property type="molecule type" value="Genomic_DNA"/>
</dbReference>
<evidence type="ECO:0000256" key="2">
    <source>
        <dbReference type="PROSITE-ProRule" id="PRU00169"/>
    </source>
</evidence>
<dbReference type="NCBIfam" id="TIGR00229">
    <property type="entry name" value="sensory_box"/>
    <property type="match status" value="1"/>
</dbReference>
<dbReference type="PROSITE" id="PS50112">
    <property type="entry name" value="PAS"/>
    <property type="match status" value="1"/>
</dbReference>
<evidence type="ECO:0000313" key="5">
    <source>
        <dbReference type="EMBL" id="SFH57122.1"/>
    </source>
</evidence>
<dbReference type="Gene3D" id="3.40.50.2300">
    <property type="match status" value="1"/>
</dbReference>
<dbReference type="InterPro" id="IPR050595">
    <property type="entry name" value="Bact_response_regulator"/>
</dbReference>
<dbReference type="OrthoDB" id="8127at2157"/>
<dbReference type="CDD" id="cd00156">
    <property type="entry name" value="REC"/>
    <property type="match status" value="1"/>
</dbReference>
<dbReference type="InterPro" id="IPR011006">
    <property type="entry name" value="CheY-like_superfamily"/>
</dbReference>
<dbReference type="RefSeq" id="WP_149784517.1">
    <property type="nucleotide sequence ID" value="NZ_BAAADP010000001.1"/>
</dbReference>
<evidence type="ECO:0000256" key="1">
    <source>
        <dbReference type="ARBA" id="ARBA00022553"/>
    </source>
</evidence>
<dbReference type="Gene3D" id="3.30.450.20">
    <property type="entry name" value="PAS domain"/>
    <property type="match status" value="1"/>
</dbReference>
<keyword evidence="1 2" id="KW-0597">Phosphoprotein</keyword>
<dbReference type="SUPFAM" id="SSF55785">
    <property type="entry name" value="PYP-like sensor domain (PAS domain)"/>
    <property type="match status" value="1"/>
</dbReference>
<dbReference type="InterPro" id="IPR000014">
    <property type="entry name" value="PAS"/>
</dbReference>
<dbReference type="SMART" id="SM00091">
    <property type="entry name" value="PAS"/>
    <property type="match status" value="1"/>
</dbReference>
<organism evidence="5 6">
    <name type="scientific">Halorubrum aquaticum</name>
    <dbReference type="NCBI Taxonomy" id="387340"/>
    <lineage>
        <taxon>Archaea</taxon>
        <taxon>Methanobacteriati</taxon>
        <taxon>Methanobacteriota</taxon>
        <taxon>Stenosarchaea group</taxon>
        <taxon>Halobacteria</taxon>
        <taxon>Halobacteriales</taxon>
        <taxon>Haloferacaceae</taxon>
        <taxon>Halorubrum</taxon>
    </lineage>
</organism>
<dbReference type="SMART" id="SM00448">
    <property type="entry name" value="REC"/>
    <property type="match status" value="1"/>
</dbReference>
<feature type="domain" description="PAS" evidence="4">
    <location>
        <begin position="147"/>
        <end position="217"/>
    </location>
</feature>
<protein>
    <submittedName>
        <fullName evidence="5">PAS domain S-box-containing protein</fullName>
    </submittedName>
</protein>
<evidence type="ECO:0000313" key="6">
    <source>
        <dbReference type="Proteomes" id="UP000323537"/>
    </source>
</evidence>
<keyword evidence="6" id="KW-1185">Reference proteome</keyword>
<evidence type="ECO:0000259" key="3">
    <source>
        <dbReference type="PROSITE" id="PS50110"/>
    </source>
</evidence>
<dbReference type="SUPFAM" id="SSF52172">
    <property type="entry name" value="CheY-like"/>
    <property type="match status" value="1"/>
</dbReference>
<gene>
    <name evidence="5" type="ORF">SAMN04488066_10979</name>
</gene>
<evidence type="ECO:0000259" key="4">
    <source>
        <dbReference type="PROSITE" id="PS50112"/>
    </source>
</evidence>
<dbReference type="InterPro" id="IPR013656">
    <property type="entry name" value="PAS_4"/>
</dbReference>
<dbReference type="PROSITE" id="PS50110">
    <property type="entry name" value="RESPONSE_REGULATORY"/>
    <property type="match status" value="1"/>
</dbReference>
<accession>A0A1I3B4H3</accession>
<dbReference type="Pfam" id="PF00072">
    <property type="entry name" value="Response_reg"/>
    <property type="match status" value="1"/>
</dbReference>